<reference evidence="3" key="1">
    <citation type="submission" date="2020-10" db="EMBL/GenBank/DDBJ databases">
        <authorList>
            <person name="Gilroy R."/>
        </authorList>
    </citation>
    <scope>NUCLEOTIDE SEQUENCE</scope>
    <source>
        <strain evidence="3">CHK195-4489</strain>
    </source>
</reference>
<accession>A0A9D1LBG8</accession>
<gene>
    <name evidence="3" type="ORF">IAD50_08365</name>
</gene>
<dbReference type="InterPro" id="IPR012429">
    <property type="entry name" value="HGSNAT_cat"/>
</dbReference>
<feature type="transmembrane region" description="Helical" evidence="1">
    <location>
        <begin position="75"/>
        <end position="94"/>
    </location>
</feature>
<feature type="transmembrane region" description="Helical" evidence="1">
    <location>
        <begin position="100"/>
        <end position="118"/>
    </location>
</feature>
<feature type="transmembrane region" description="Helical" evidence="1">
    <location>
        <begin position="217"/>
        <end position="238"/>
    </location>
</feature>
<dbReference type="AlphaFoldDB" id="A0A9D1LBG8"/>
<sequence>MAVTKNRIWELDALRGLFILCVVLVHTIFDLQLFGFVGEDTPVLFNIIRDYGGILFLLISGICVTLGSHSFRRGAIVFLCGMVITGVTYALYYIDPANESLLIHFGVLHLLGLCMILYPLYKRLPVWAIAVLGVLLIAAGFALQPLRSDFPLALVIGIIPKGYAAADYFPLLPNLGYFMIGNVLGRTVYRSRQSLLPRFPYTAAPVRFFSFCGRHSLWIYMLHQPVIYGTVLLIYTIVNK</sequence>
<keyword evidence="1" id="KW-0812">Transmembrane</keyword>
<name>A0A9D1LBG8_9CLOT</name>
<evidence type="ECO:0000259" key="2">
    <source>
        <dbReference type="Pfam" id="PF07786"/>
    </source>
</evidence>
<dbReference type="EMBL" id="DVMM01000184">
    <property type="protein sequence ID" value="HIU30292.1"/>
    <property type="molecule type" value="Genomic_DNA"/>
</dbReference>
<feature type="domain" description="Heparan-alpha-glucosaminide N-acetyltransferase catalytic" evidence="2">
    <location>
        <begin position="7"/>
        <end position="225"/>
    </location>
</feature>
<feature type="transmembrane region" description="Helical" evidence="1">
    <location>
        <begin position="171"/>
        <end position="189"/>
    </location>
</feature>
<reference evidence="3" key="2">
    <citation type="journal article" date="2021" name="PeerJ">
        <title>Extensive microbial diversity within the chicken gut microbiome revealed by metagenomics and culture.</title>
        <authorList>
            <person name="Gilroy R."/>
            <person name="Ravi A."/>
            <person name="Getino M."/>
            <person name="Pursley I."/>
            <person name="Horton D.L."/>
            <person name="Alikhan N.F."/>
            <person name="Baker D."/>
            <person name="Gharbi K."/>
            <person name="Hall N."/>
            <person name="Watson M."/>
            <person name="Adriaenssens E.M."/>
            <person name="Foster-Nyarko E."/>
            <person name="Jarju S."/>
            <person name="Secka A."/>
            <person name="Antonio M."/>
            <person name="Oren A."/>
            <person name="Chaudhuri R.R."/>
            <person name="La Ragione R."/>
            <person name="Hildebrand F."/>
            <person name="Pallen M.J."/>
        </authorList>
    </citation>
    <scope>NUCLEOTIDE SEQUENCE</scope>
    <source>
        <strain evidence="3">CHK195-4489</strain>
    </source>
</reference>
<proteinExistence type="predicted"/>
<comment type="caution">
    <text evidence="3">The sequence shown here is derived from an EMBL/GenBank/DDBJ whole genome shotgun (WGS) entry which is preliminary data.</text>
</comment>
<keyword evidence="1" id="KW-0472">Membrane</keyword>
<evidence type="ECO:0000313" key="4">
    <source>
        <dbReference type="Proteomes" id="UP000824089"/>
    </source>
</evidence>
<keyword evidence="1" id="KW-1133">Transmembrane helix</keyword>
<dbReference type="Proteomes" id="UP000824089">
    <property type="component" value="Unassembled WGS sequence"/>
</dbReference>
<feature type="transmembrane region" description="Helical" evidence="1">
    <location>
        <begin position="125"/>
        <end position="143"/>
    </location>
</feature>
<feature type="transmembrane region" description="Helical" evidence="1">
    <location>
        <begin position="51"/>
        <end position="68"/>
    </location>
</feature>
<dbReference type="Pfam" id="PF07786">
    <property type="entry name" value="HGSNAT_cat"/>
    <property type="match status" value="1"/>
</dbReference>
<evidence type="ECO:0000313" key="3">
    <source>
        <dbReference type="EMBL" id="HIU30292.1"/>
    </source>
</evidence>
<feature type="transmembrane region" description="Helical" evidence="1">
    <location>
        <begin position="12"/>
        <end position="31"/>
    </location>
</feature>
<protein>
    <submittedName>
        <fullName evidence="3">DUF1624 domain-containing protein</fullName>
    </submittedName>
</protein>
<evidence type="ECO:0000256" key="1">
    <source>
        <dbReference type="SAM" id="Phobius"/>
    </source>
</evidence>
<organism evidence="3 4">
    <name type="scientific">Candidatus Egerieisoma faecipullorum</name>
    <dbReference type="NCBI Taxonomy" id="2840963"/>
    <lineage>
        <taxon>Bacteria</taxon>
        <taxon>Bacillati</taxon>
        <taxon>Bacillota</taxon>
        <taxon>Clostridia</taxon>
        <taxon>Eubacteriales</taxon>
        <taxon>Clostridiaceae</taxon>
        <taxon>Clostridiaceae incertae sedis</taxon>
        <taxon>Candidatus Egerieisoma</taxon>
    </lineage>
</organism>